<evidence type="ECO:0000259" key="1">
    <source>
        <dbReference type="Pfam" id="PF08241"/>
    </source>
</evidence>
<dbReference type="EMBL" id="JASCXX010000008">
    <property type="protein sequence ID" value="MDI6449057.1"/>
    <property type="molecule type" value="Genomic_DNA"/>
</dbReference>
<evidence type="ECO:0000313" key="2">
    <source>
        <dbReference type="EMBL" id="MDI6449057.1"/>
    </source>
</evidence>
<dbReference type="Pfam" id="PF08241">
    <property type="entry name" value="Methyltransf_11"/>
    <property type="match status" value="1"/>
</dbReference>
<feature type="domain" description="Methyltransferase type 11" evidence="1">
    <location>
        <begin position="46"/>
        <end position="94"/>
    </location>
</feature>
<dbReference type="Gene3D" id="3.40.50.150">
    <property type="entry name" value="Vaccinia Virus protein VP39"/>
    <property type="match status" value="1"/>
</dbReference>
<proteinExistence type="predicted"/>
<dbReference type="GO" id="GO:0008757">
    <property type="term" value="F:S-adenosylmethionine-dependent methyltransferase activity"/>
    <property type="evidence" value="ECO:0007669"/>
    <property type="project" value="InterPro"/>
</dbReference>
<dbReference type="InterPro" id="IPR013216">
    <property type="entry name" value="Methyltransf_11"/>
</dbReference>
<protein>
    <submittedName>
        <fullName evidence="2">Methyltransferase domain-containing protein</fullName>
    </submittedName>
</protein>
<dbReference type="RefSeq" id="WP_349244465.1">
    <property type="nucleotide sequence ID" value="NZ_JASCXX010000008.1"/>
</dbReference>
<dbReference type="AlphaFoldDB" id="A0AAW6TUP3"/>
<comment type="caution">
    <text evidence="2">The sequence shown here is derived from an EMBL/GenBank/DDBJ whole genome shotgun (WGS) entry which is preliminary data.</text>
</comment>
<keyword evidence="2" id="KW-0808">Transferase</keyword>
<accession>A0AAW6TUP3</accession>
<organism evidence="2 3">
    <name type="scientific">Anaerobaca lacustris</name>
    <dbReference type="NCBI Taxonomy" id="3044600"/>
    <lineage>
        <taxon>Bacteria</taxon>
        <taxon>Pseudomonadati</taxon>
        <taxon>Planctomycetota</taxon>
        <taxon>Phycisphaerae</taxon>
        <taxon>Sedimentisphaerales</taxon>
        <taxon>Anaerobacaceae</taxon>
        <taxon>Anaerobaca</taxon>
    </lineage>
</organism>
<keyword evidence="2" id="KW-0489">Methyltransferase</keyword>
<dbReference type="SUPFAM" id="SSF53335">
    <property type="entry name" value="S-adenosyl-L-methionine-dependent methyltransferases"/>
    <property type="match status" value="1"/>
</dbReference>
<dbReference type="Proteomes" id="UP001431776">
    <property type="component" value="Unassembled WGS sequence"/>
</dbReference>
<gene>
    <name evidence="2" type="ORF">QJ522_08380</name>
</gene>
<evidence type="ECO:0000313" key="3">
    <source>
        <dbReference type="Proteomes" id="UP001431776"/>
    </source>
</evidence>
<keyword evidence="3" id="KW-1185">Reference proteome</keyword>
<name>A0AAW6TUP3_9BACT</name>
<dbReference type="InterPro" id="IPR029063">
    <property type="entry name" value="SAM-dependent_MTases_sf"/>
</dbReference>
<dbReference type="GO" id="GO:0032259">
    <property type="term" value="P:methylation"/>
    <property type="evidence" value="ECO:0007669"/>
    <property type="project" value="UniProtKB-KW"/>
</dbReference>
<reference evidence="2" key="1">
    <citation type="submission" date="2023-05" db="EMBL/GenBank/DDBJ databases">
        <title>Anaerotaeda fermentans gen. nov., sp. nov., a novel anaerobic planctomycete of the new family within the order Sedimentisphaerales isolated from Taman Peninsula, Russia.</title>
        <authorList>
            <person name="Khomyakova M.A."/>
            <person name="Merkel A.Y."/>
            <person name="Slobodkin A.I."/>
        </authorList>
    </citation>
    <scope>NUCLEOTIDE SEQUENCE</scope>
    <source>
        <strain evidence="2">M17dextr</strain>
    </source>
</reference>
<sequence>MEPQFKIDLATVLGAASPTIIELGCGGRKTRGRIGVDRVDLPTVDIVTDIENGLPFLPNRSVDEIHCRSVLEHIENFEFLFTEMIRVLKDDGRAHIFVPHFSNPYYYSDYTHKRPFGLYTFYYFTDQERQPRRKVPSFYTDVRIEILSLKLKFRSPVRLFHYPRKLLGALVNLHPALQEFYEAGLCYLAPCDGIEVILRPDRSRR</sequence>